<sequence length="497" mass="54439">MQRLISLTSLVTIVFLIVLSSASANAFTPHTTKSLTSTRPSTRTDSVFPATHPIVSKNSQQQQQQTFSAMPSSTALKTTGGDAAAPPAPAKRIRISAFDSMRFFLIVFICIGHFIRFVDPSKFVMNFFAQVNVVVGAFFVLSGYVTAYTATTNGAYEASPKLKPSAVWTLSKVFGYWPLHMIVLAIFAPVFLYADVTYNGWFQSAIHGLMSATMTQAWFPMHAEVWNAPSWFLSALAFATATLPFALPHMAKMKKSELKRTMLYLVAAGLIPKLGYSYDHNVWGVMEGVTSPKAFPNMAIFNNQRFNPFFNTVEVLLGAAACRVVMLDGVDEDKDKVPQTNTMSSLLPLVGMIAILALRATEVLQLNDMLTRCLLFLPLFVRFMMSCHRAAVAEATGTSKSKDLIVSFLSSGALTNLGSLAFPMFLVHGPIGQICYKKIIATKLFGGTLNKLYGANFFYAYLGIVVGTAFLLKKLVLESKAIGTWSKNTAAKWSKGM</sequence>
<keyword evidence="6" id="KW-1185">Reference proteome</keyword>
<evidence type="ECO:0000313" key="6">
    <source>
        <dbReference type="Proteomes" id="UP001153069"/>
    </source>
</evidence>
<dbReference type="OrthoDB" id="5405781at2759"/>
<keyword evidence="5" id="KW-0808">Transferase</keyword>
<feature type="chain" id="PRO_5040443370" evidence="3">
    <location>
        <begin position="27"/>
        <end position="497"/>
    </location>
</feature>
<dbReference type="Pfam" id="PF01757">
    <property type="entry name" value="Acyl_transf_3"/>
    <property type="match status" value="1"/>
</dbReference>
<name>A0A9N8E0S7_9STRA</name>
<keyword evidence="2" id="KW-1133">Transmembrane helix</keyword>
<evidence type="ECO:0000256" key="3">
    <source>
        <dbReference type="SAM" id="SignalP"/>
    </source>
</evidence>
<dbReference type="InterPro" id="IPR002656">
    <property type="entry name" value="Acyl_transf_3_dom"/>
</dbReference>
<reference evidence="5" key="1">
    <citation type="submission" date="2020-06" db="EMBL/GenBank/DDBJ databases">
        <authorList>
            <consortium name="Plant Systems Biology data submission"/>
        </authorList>
    </citation>
    <scope>NUCLEOTIDE SEQUENCE</scope>
    <source>
        <strain evidence="5">D6</strain>
    </source>
</reference>
<feature type="transmembrane region" description="Helical" evidence="2">
    <location>
        <begin position="176"/>
        <end position="194"/>
    </location>
</feature>
<dbReference type="AlphaFoldDB" id="A0A9N8E0S7"/>
<dbReference type="EMBL" id="CAICTM010000509">
    <property type="protein sequence ID" value="CAB9511929.1"/>
    <property type="molecule type" value="Genomic_DNA"/>
</dbReference>
<accession>A0A9N8E0S7</accession>
<keyword evidence="3" id="KW-0732">Signal</keyword>
<evidence type="ECO:0000259" key="4">
    <source>
        <dbReference type="Pfam" id="PF01757"/>
    </source>
</evidence>
<keyword evidence="2" id="KW-0812">Transmembrane</keyword>
<keyword evidence="5" id="KW-0012">Acyltransferase</keyword>
<proteinExistence type="predicted"/>
<protein>
    <submittedName>
        <fullName evidence="5">Acyltransferase family</fullName>
    </submittedName>
</protein>
<feature type="region of interest" description="Disordered" evidence="1">
    <location>
        <begin position="56"/>
        <end position="84"/>
    </location>
</feature>
<evidence type="ECO:0000256" key="1">
    <source>
        <dbReference type="SAM" id="MobiDB-lite"/>
    </source>
</evidence>
<evidence type="ECO:0000313" key="5">
    <source>
        <dbReference type="EMBL" id="CAB9511929.1"/>
    </source>
</evidence>
<dbReference type="GO" id="GO:0016747">
    <property type="term" value="F:acyltransferase activity, transferring groups other than amino-acyl groups"/>
    <property type="evidence" value="ECO:0007669"/>
    <property type="project" value="InterPro"/>
</dbReference>
<feature type="transmembrane region" description="Helical" evidence="2">
    <location>
        <begin position="404"/>
        <end position="431"/>
    </location>
</feature>
<feature type="transmembrane region" description="Helical" evidence="2">
    <location>
        <begin position="452"/>
        <end position="472"/>
    </location>
</feature>
<gene>
    <name evidence="5" type="ORF">SEMRO_510_G157170.1</name>
</gene>
<feature type="signal peptide" evidence="3">
    <location>
        <begin position="1"/>
        <end position="26"/>
    </location>
</feature>
<keyword evidence="2" id="KW-0472">Membrane</keyword>
<feature type="transmembrane region" description="Helical" evidence="2">
    <location>
        <begin position="231"/>
        <end position="250"/>
    </location>
</feature>
<evidence type="ECO:0000256" key="2">
    <source>
        <dbReference type="SAM" id="Phobius"/>
    </source>
</evidence>
<organism evidence="5 6">
    <name type="scientific">Seminavis robusta</name>
    <dbReference type="NCBI Taxonomy" id="568900"/>
    <lineage>
        <taxon>Eukaryota</taxon>
        <taxon>Sar</taxon>
        <taxon>Stramenopiles</taxon>
        <taxon>Ochrophyta</taxon>
        <taxon>Bacillariophyta</taxon>
        <taxon>Bacillariophyceae</taxon>
        <taxon>Bacillariophycidae</taxon>
        <taxon>Naviculales</taxon>
        <taxon>Naviculaceae</taxon>
        <taxon>Seminavis</taxon>
    </lineage>
</organism>
<feature type="transmembrane region" description="Helical" evidence="2">
    <location>
        <begin position="131"/>
        <end position="156"/>
    </location>
</feature>
<feature type="compositionally biased region" description="Polar residues" evidence="1">
    <location>
        <begin position="66"/>
        <end position="77"/>
    </location>
</feature>
<feature type="domain" description="Acyltransferase 3" evidence="4">
    <location>
        <begin position="96"/>
        <end position="468"/>
    </location>
</feature>
<feature type="transmembrane region" description="Helical" evidence="2">
    <location>
        <begin position="101"/>
        <end position="119"/>
    </location>
</feature>
<dbReference type="Proteomes" id="UP001153069">
    <property type="component" value="Unassembled WGS sequence"/>
</dbReference>
<comment type="caution">
    <text evidence="5">The sequence shown here is derived from an EMBL/GenBank/DDBJ whole genome shotgun (WGS) entry which is preliminary data.</text>
</comment>